<feature type="domain" description="Leucine-rich repeat-containing N-terminal plant-type" evidence="11">
    <location>
        <begin position="41"/>
        <end position="80"/>
    </location>
</feature>
<reference evidence="12" key="1">
    <citation type="submission" date="2020-09" db="EMBL/GenBank/DDBJ databases">
        <title>Genome-Enabled Discovery of Anthraquinone Biosynthesis in Senna tora.</title>
        <authorList>
            <person name="Kang S.-H."/>
            <person name="Pandey R.P."/>
            <person name="Lee C.-M."/>
            <person name="Sim J.-S."/>
            <person name="Jeong J.-T."/>
            <person name="Choi B.-S."/>
            <person name="Jung M."/>
            <person name="Ginzburg D."/>
            <person name="Zhao K."/>
            <person name="Won S.Y."/>
            <person name="Oh T.-J."/>
            <person name="Yu Y."/>
            <person name="Kim N.-H."/>
            <person name="Lee O.R."/>
            <person name="Lee T.-H."/>
            <person name="Bashyal P."/>
            <person name="Kim T.-S."/>
            <person name="Lee W.-H."/>
            <person name="Kawkins C."/>
            <person name="Kim C.-K."/>
            <person name="Kim J.S."/>
            <person name="Ahn B.O."/>
            <person name="Rhee S.Y."/>
            <person name="Sohng J.K."/>
        </authorList>
    </citation>
    <scope>NUCLEOTIDE SEQUENCE</scope>
    <source>
        <tissue evidence="12">Leaf</tissue>
    </source>
</reference>
<evidence type="ECO:0000256" key="9">
    <source>
        <dbReference type="ARBA" id="ARBA00023180"/>
    </source>
</evidence>
<evidence type="ECO:0000313" key="12">
    <source>
        <dbReference type="EMBL" id="KAF7822532.1"/>
    </source>
</evidence>
<keyword evidence="4 10" id="KW-0732">Signal</keyword>
<dbReference type="InterPro" id="IPR032675">
    <property type="entry name" value="LRR_dom_sf"/>
</dbReference>
<keyword evidence="3" id="KW-0812">Transmembrane</keyword>
<gene>
    <name evidence="12" type="ORF">G2W53_020676</name>
</gene>
<comment type="subcellular location">
    <subcellularLocation>
        <location evidence="1">Membrane</location>
        <topology evidence="1">Single-pass type I membrane protein</topology>
    </subcellularLocation>
</comment>
<evidence type="ECO:0000256" key="6">
    <source>
        <dbReference type="ARBA" id="ARBA00022989"/>
    </source>
</evidence>
<accession>A0A834WH51</accession>
<feature type="signal peptide" evidence="10">
    <location>
        <begin position="1"/>
        <end position="34"/>
    </location>
</feature>
<dbReference type="EMBL" id="JAAIUW010000007">
    <property type="protein sequence ID" value="KAF7822532.1"/>
    <property type="molecule type" value="Genomic_DNA"/>
</dbReference>
<sequence length="122" mass="14091">MHPNSQKLFQPIFFVLSLHVVCLVLLSCRRHTNASISCMEKERMALVELKQGFLDQYGRLSSWDKYGDKDCCKWWGIQCNNQTGHIEKLDLKADLDDQPLRGSQRQHGPTCLTHLRNKSFAS</sequence>
<proteinExistence type="predicted"/>
<evidence type="ECO:0000256" key="7">
    <source>
        <dbReference type="ARBA" id="ARBA00023136"/>
    </source>
</evidence>
<evidence type="ECO:0000256" key="8">
    <source>
        <dbReference type="ARBA" id="ARBA00023170"/>
    </source>
</evidence>
<dbReference type="Pfam" id="PF08263">
    <property type="entry name" value="LRRNT_2"/>
    <property type="match status" value="1"/>
</dbReference>
<dbReference type="InterPro" id="IPR046956">
    <property type="entry name" value="RLP23-like"/>
</dbReference>
<evidence type="ECO:0000256" key="3">
    <source>
        <dbReference type="ARBA" id="ARBA00022692"/>
    </source>
</evidence>
<dbReference type="PANTHER" id="PTHR48063:SF101">
    <property type="entry name" value="LRR RECEPTOR-LIKE SERINE_THREONINE-PROTEIN KINASE FLS2"/>
    <property type="match status" value="1"/>
</dbReference>
<keyword evidence="9" id="KW-0325">Glycoprotein</keyword>
<name>A0A834WH51_9FABA</name>
<evidence type="ECO:0000256" key="4">
    <source>
        <dbReference type="ARBA" id="ARBA00022729"/>
    </source>
</evidence>
<dbReference type="Gene3D" id="3.80.10.10">
    <property type="entry name" value="Ribonuclease Inhibitor"/>
    <property type="match status" value="1"/>
</dbReference>
<protein>
    <submittedName>
        <fullName evidence="12">Receptor-like protein EIX1</fullName>
    </submittedName>
</protein>
<dbReference type="Proteomes" id="UP000634136">
    <property type="component" value="Unassembled WGS sequence"/>
</dbReference>
<evidence type="ECO:0000259" key="11">
    <source>
        <dbReference type="Pfam" id="PF08263"/>
    </source>
</evidence>
<feature type="chain" id="PRO_5032771442" evidence="10">
    <location>
        <begin position="35"/>
        <end position="122"/>
    </location>
</feature>
<dbReference type="GO" id="GO:0016020">
    <property type="term" value="C:membrane"/>
    <property type="evidence" value="ECO:0007669"/>
    <property type="project" value="UniProtKB-SubCell"/>
</dbReference>
<evidence type="ECO:0000256" key="10">
    <source>
        <dbReference type="SAM" id="SignalP"/>
    </source>
</evidence>
<keyword evidence="7" id="KW-0472">Membrane</keyword>
<keyword evidence="2" id="KW-0433">Leucine-rich repeat</keyword>
<keyword evidence="8 12" id="KW-0675">Receptor</keyword>
<comment type="caution">
    <text evidence="12">The sequence shown here is derived from an EMBL/GenBank/DDBJ whole genome shotgun (WGS) entry which is preliminary data.</text>
</comment>
<organism evidence="12 13">
    <name type="scientific">Senna tora</name>
    <dbReference type="NCBI Taxonomy" id="362788"/>
    <lineage>
        <taxon>Eukaryota</taxon>
        <taxon>Viridiplantae</taxon>
        <taxon>Streptophyta</taxon>
        <taxon>Embryophyta</taxon>
        <taxon>Tracheophyta</taxon>
        <taxon>Spermatophyta</taxon>
        <taxon>Magnoliopsida</taxon>
        <taxon>eudicotyledons</taxon>
        <taxon>Gunneridae</taxon>
        <taxon>Pentapetalae</taxon>
        <taxon>rosids</taxon>
        <taxon>fabids</taxon>
        <taxon>Fabales</taxon>
        <taxon>Fabaceae</taxon>
        <taxon>Caesalpinioideae</taxon>
        <taxon>Cassia clade</taxon>
        <taxon>Senna</taxon>
    </lineage>
</organism>
<keyword evidence="13" id="KW-1185">Reference proteome</keyword>
<dbReference type="PANTHER" id="PTHR48063">
    <property type="entry name" value="LRR RECEPTOR-LIKE KINASE"/>
    <property type="match status" value="1"/>
</dbReference>
<evidence type="ECO:0000313" key="13">
    <source>
        <dbReference type="Proteomes" id="UP000634136"/>
    </source>
</evidence>
<keyword evidence="5" id="KW-0677">Repeat</keyword>
<dbReference type="AlphaFoldDB" id="A0A834WH51"/>
<evidence type="ECO:0000256" key="1">
    <source>
        <dbReference type="ARBA" id="ARBA00004479"/>
    </source>
</evidence>
<keyword evidence="6" id="KW-1133">Transmembrane helix</keyword>
<dbReference type="OrthoDB" id="1937783at2759"/>
<dbReference type="InterPro" id="IPR013210">
    <property type="entry name" value="LRR_N_plant-typ"/>
</dbReference>
<dbReference type="PROSITE" id="PS51257">
    <property type="entry name" value="PROKAR_LIPOPROTEIN"/>
    <property type="match status" value="1"/>
</dbReference>
<evidence type="ECO:0000256" key="2">
    <source>
        <dbReference type="ARBA" id="ARBA00022614"/>
    </source>
</evidence>
<evidence type="ECO:0000256" key="5">
    <source>
        <dbReference type="ARBA" id="ARBA00022737"/>
    </source>
</evidence>